<dbReference type="EMBL" id="UYJE01002748">
    <property type="protein sequence ID" value="VDI13336.1"/>
    <property type="molecule type" value="Genomic_DNA"/>
</dbReference>
<reference evidence="1" key="1">
    <citation type="submission" date="2018-11" db="EMBL/GenBank/DDBJ databases">
        <authorList>
            <person name="Alioto T."/>
            <person name="Alioto T."/>
        </authorList>
    </citation>
    <scope>NUCLEOTIDE SEQUENCE</scope>
</reference>
<accession>A0A8B6D4J7</accession>
<keyword evidence="2" id="KW-1185">Reference proteome</keyword>
<name>A0A8B6D4J7_MYTGA</name>
<proteinExistence type="predicted"/>
<dbReference type="Proteomes" id="UP000596742">
    <property type="component" value="Unassembled WGS sequence"/>
</dbReference>
<sequence length="85" mass="9509">MEYGGPSEVGTPWEYFIQKVHSQIYHPKDHKHNVTKSASPRYVNLLEGSAKGNFVPGAFDGGAPQIQTQKFNERFLPLVRVGPII</sequence>
<evidence type="ECO:0000313" key="1">
    <source>
        <dbReference type="EMBL" id="VDI13336.1"/>
    </source>
</evidence>
<evidence type="ECO:0000313" key="2">
    <source>
        <dbReference type="Proteomes" id="UP000596742"/>
    </source>
</evidence>
<gene>
    <name evidence="1" type="ORF">MGAL_10B089998</name>
</gene>
<comment type="caution">
    <text evidence="1">The sequence shown here is derived from an EMBL/GenBank/DDBJ whole genome shotgun (WGS) entry which is preliminary data.</text>
</comment>
<dbReference type="AlphaFoldDB" id="A0A8B6D4J7"/>
<protein>
    <submittedName>
        <fullName evidence="1">Uncharacterized protein</fullName>
    </submittedName>
</protein>
<organism evidence="1 2">
    <name type="scientific">Mytilus galloprovincialis</name>
    <name type="common">Mediterranean mussel</name>
    <dbReference type="NCBI Taxonomy" id="29158"/>
    <lineage>
        <taxon>Eukaryota</taxon>
        <taxon>Metazoa</taxon>
        <taxon>Spiralia</taxon>
        <taxon>Lophotrochozoa</taxon>
        <taxon>Mollusca</taxon>
        <taxon>Bivalvia</taxon>
        <taxon>Autobranchia</taxon>
        <taxon>Pteriomorphia</taxon>
        <taxon>Mytilida</taxon>
        <taxon>Mytiloidea</taxon>
        <taxon>Mytilidae</taxon>
        <taxon>Mytilinae</taxon>
        <taxon>Mytilus</taxon>
    </lineage>
</organism>